<dbReference type="InterPro" id="IPR057670">
    <property type="entry name" value="SH3_retrovirus"/>
</dbReference>
<dbReference type="PANTHER" id="PTHR42648:SF26">
    <property type="entry name" value="INTEGRASE CATALYTIC DOMAIN-CONTAINING PROTEIN"/>
    <property type="match status" value="1"/>
</dbReference>
<sequence length="203" mass="23125">MLESSVPPRFWVEALSTTVYLINRLPSPTLHFDSPYSRLFGVPPDYNCLHVFGCVCFVHLPPIERDKLTAQAVQCAFLGYSNSHKGTPTRFRPGIVYQRRRPLPLPSSEPLHDSIMHEPHSSEPPSDHVVHEPHRSTRVSRPPDWYGFSTSAFQATLDTTFVPKSYSQASTQECWRQAMQDELQALQDNHTWDIVPCPARPCN</sequence>
<reference evidence="4" key="1">
    <citation type="journal article" date="2019" name="Gigascience">
        <title>De novo genome assembly of the endangered Acer yangbiense, a plant species with extremely small populations endemic to Yunnan Province, China.</title>
        <authorList>
            <person name="Yang J."/>
            <person name="Wariss H.M."/>
            <person name="Tao L."/>
            <person name="Zhang R."/>
            <person name="Yun Q."/>
            <person name="Hollingsworth P."/>
            <person name="Dao Z."/>
            <person name="Luo G."/>
            <person name="Guo H."/>
            <person name="Ma Y."/>
            <person name="Sun W."/>
        </authorList>
    </citation>
    <scope>NUCLEOTIDE SEQUENCE [LARGE SCALE GENOMIC DNA]</scope>
    <source>
        <strain evidence="4">cv. Malutang</strain>
    </source>
</reference>
<keyword evidence="4" id="KW-1185">Reference proteome</keyword>
<dbReference type="InterPro" id="IPR039537">
    <property type="entry name" value="Retrotran_Ty1/copia-like"/>
</dbReference>
<evidence type="ECO:0000313" key="3">
    <source>
        <dbReference type="EMBL" id="TXG51741.1"/>
    </source>
</evidence>
<dbReference type="Pfam" id="PF25597">
    <property type="entry name" value="SH3_retrovirus"/>
    <property type="match status" value="1"/>
</dbReference>
<evidence type="ECO:0000256" key="1">
    <source>
        <dbReference type="SAM" id="MobiDB-lite"/>
    </source>
</evidence>
<dbReference type="EMBL" id="VAHF01000011">
    <property type="protein sequence ID" value="TXG51741.1"/>
    <property type="molecule type" value="Genomic_DNA"/>
</dbReference>
<dbReference type="PANTHER" id="PTHR42648">
    <property type="entry name" value="TRANSPOSASE, PUTATIVE-RELATED"/>
    <property type="match status" value="1"/>
</dbReference>
<comment type="caution">
    <text evidence="3">The sequence shown here is derived from an EMBL/GenBank/DDBJ whole genome shotgun (WGS) entry which is preliminary data.</text>
</comment>
<dbReference type="SUPFAM" id="SSF53098">
    <property type="entry name" value="Ribonuclease H-like"/>
    <property type="match status" value="1"/>
</dbReference>
<accession>A0A5C7H481</accession>
<protein>
    <recommendedName>
        <fullName evidence="2">Retroviral polymerase SH3-like domain-containing protein</fullName>
    </recommendedName>
</protein>
<evidence type="ECO:0000313" key="4">
    <source>
        <dbReference type="Proteomes" id="UP000323000"/>
    </source>
</evidence>
<evidence type="ECO:0000259" key="2">
    <source>
        <dbReference type="Pfam" id="PF25597"/>
    </source>
</evidence>
<feature type="compositionally biased region" description="Basic and acidic residues" evidence="1">
    <location>
        <begin position="110"/>
        <end position="135"/>
    </location>
</feature>
<dbReference type="Proteomes" id="UP000323000">
    <property type="component" value="Chromosome 11"/>
</dbReference>
<organism evidence="3 4">
    <name type="scientific">Acer yangbiense</name>
    <dbReference type="NCBI Taxonomy" id="1000413"/>
    <lineage>
        <taxon>Eukaryota</taxon>
        <taxon>Viridiplantae</taxon>
        <taxon>Streptophyta</taxon>
        <taxon>Embryophyta</taxon>
        <taxon>Tracheophyta</taxon>
        <taxon>Spermatophyta</taxon>
        <taxon>Magnoliopsida</taxon>
        <taxon>eudicotyledons</taxon>
        <taxon>Gunneridae</taxon>
        <taxon>Pentapetalae</taxon>
        <taxon>rosids</taxon>
        <taxon>malvids</taxon>
        <taxon>Sapindales</taxon>
        <taxon>Sapindaceae</taxon>
        <taxon>Hippocastanoideae</taxon>
        <taxon>Acereae</taxon>
        <taxon>Acer</taxon>
    </lineage>
</organism>
<feature type="region of interest" description="Disordered" evidence="1">
    <location>
        <begin position="107"/>
        <end position="138"/>
    </location>
</feature>
<gene>
    <name evidence="3" type="ORF">EZV62_024265</name>
</gene>
<name>A0A5C7H481_9ROSI</name>
<dbReference type="InterPro" id="IPR012337">
    <property type="entry name" value="RNaseH-like_sf"/>
</dbReference>
<dbReference type="OrthoDB" id="932129at2759"/>
<proteinExistence type="predicted"/>
<dbReference type="AlphaFoldDB" id="A0A5C7H481"/>
<feature type="domain" description="Retroviral polymerase SH3-like" evidence="2">
    <location>
        <begin position="54"/>
        <end position="86"/>
    </location>
</feature>